<name>A0A0L8HYE7_OCTBM</name>
<organism evidence="1">
    <name type="scientific">Octopus bimaculoides</name>
    <name type="common">California two-spotted octopus</name>
    <dbReference type="NCBI Taxonomy" id="37653"/>
    <lineage>
        <taxon>Eukaryota</taxon>
        <taxon>Metazoa</taxon>
        <taxon>Spiralia</taxon>
        <taxon>Lophotrochozoa</taxon>
        <taxon>Mollusca</taxon>
        <taxon>Cephalopoda</taxon>
        <taxon>Coleoidea</taxon>
        <taxon>Octopodiformes</taxon>
        <taxon>Octopoda</taxon>
        <taxon>Incirrata</taxon>
        <taxon>Octopodidae</taxon>
        <taxon>Octopus</taxon>
    </lineage>
</organism>
<sequence>MFKPRLYNKDYTKLGFTFSGNEKNPRPLCLVCGDILANESMNEFHDLIQDELWCTKLVYLSDIFEYLNKINTGMQGKAENILRSADKICAMRDKITNWKSKIKEGNLAMFSKNSIDFSLTEEEELAEIKNDQCLLLIYEEENLQNFWLCVSKKHPNLAKNALQILLQFSTTYICEASFSAMLNFETWKLENA</sequence>
<dbReference type="AlphaFoldDB" id="A0A0L8HYE7"/>
<proteinExistence type="predicted"/>
<protein>
    <recommendedName>
        <fullName evidence="2">HAT C-terminal dimerisation domain-containing protein</fullName>
    </recommendedName>
</protein>
<accession>A0A0L8HYE7</accession>
<evidence type="ECO:0008006" key="2">
    <source>
        <dbReference type="Google" id="ProtNLM"/>
    </source>
</evidence>
<dbReference type="EMBL" id="KQ417012">
    <property type="protein sequence ID" value="KOF94206.1"/>
    <property type="molecule type" value="Genomic_DNA"/>
</dbReference>
<gene>
    <name evidence="1" type="ORF">OCBIM_22002525mg</name>
</gene>
<reference evidence="1" key="1">
    <citation type="submission" date="2015-07" db="EMBL/GenBank/DDBJ databases">
        <title>MeaNS - Measles Nucleotide Surveillance Program.</title>
        <authorList>
            <person name="Tran T."/>
            <person name="Druce J."/>
        </authorList>
    </citation>
    <scope>NUCLEOTIDE SEQUENCE</scope>
    <source>
        <strain evidence="1">UCB-OBI-ISO-001</strain>
        <tissue evidence="1">Gonad</tissue>
    </source>
</reference>
<dbReference type="PANTHER" id="PTHR45913">
    <property type="entry name" value="EPM2A-INTERACTING PROTEIN 1"/>
    <property type="match status" value="1"/>
</dbReference>
<dbReference type="OrthoDB" id="6140090at2759"/>
<dbReference type="PANTHER" id="PTHR45913:SF19">
    <property type="entry name" value="LOW QUALITY PROTEIN: ZINC FINGER BED DOMAIN-CONTAINING PROTEIN 5-LIKE"/>
    <property type="match status" value="1"/>
</dbReference>
<dbReference type="STRING" id="37653.A0A0L8HYE7"/>
<evidence type="ECO:0000313" key="1">
    <source>
        <dbReference type="EMBL" id="KOF94206.1"/>
    </source>
</evidence>